<proteinExistence type="inferred from homology"/>
<sequence>MASTSSFPQSTSPAAGSSARSIGKNTPVDLASLQIASKVLHEQFTKDAQAVPEISEVLNAQGGQASSSYSVFPDDVRVPFQKRKLIGIPEALFQYYSTTSVNSHMGLLPEIERVWVSIDHKLFLWDYSSDGQEISSFVDQPSVITHVALVKPKKGLFIDEISNLLVICTPVSVLLIALSLTPIPGSHRSSKEVKLYATDLTVSTEVDMTSVAGTSDGRIFMCGAQDGNLYELHYQENESWFGKRVQLINHSVGGVSSLLPRFAISNVEDRIVSVVADRDRHCLYTLTEKNVISVYKPNGDKSVQHIQTLSNLYKATQDKCPASPAINPQTFQIISLHPVPPSSRSTIQLLAITANGVRLYFSPSSYGYSYGSSQSSLRPLQLMHVRLPPSNLIHPDEQEHPSRPSQPSIYGAPQGHPSPQARPYVVSNIDSACYINGLTIAAQSGDVDASDYLLCMSPDLTRFGSFEQLNLPPSAAAQTYYAGQTGSNRPPLTEYATLLSIPGRTWAMAPVIQMPSEDETSPAIATINELANQFGESPRQFMILTNVGLTFLVKRRALDYLKAVIEELHSEGNVQPIIEFRDSFGRNQTCAMLLCLASGNTYLDLSDQPHSTIASVSPDFAQVAKQAFYEFGDRPIWSERTVFGDNQGTAIYSGRREGLALYFARLVRPIWKAKLVSIGPSGVAQSAVPDSKLVIIQKNLYALKDLLDKNPHLFHSSPGDSTAARAPALEQEAWKAEQASVAELLSLLTRTIEALSFVLLLSDYKFGDLLNRCDTDVQKIVSSLTFEDLITTQNGLTVSRALVNVIIDQQIGQQISVDTISEILQNRCGSFCSTDDVMLYKAKENIRKAAETSSPAERQNWLAESLRLYIKGARILDLEKLREITGDFQLLRYAKGAIELPLICAKMFDQDSNGLEYWRSGASGDDARRESYERRLKCYELILDSLSVFEGQGNQPPVTGLSPEDLDAVRSHAYELAFSSEDEMFHSVLYDWLIQRQLADDLLEIRPPFLETHLRREPVSAEKYQLLWQFYVKDGQPLRAAEVLSTLAESDQFNLTLDARLEYLTLAVGNAKSHPVSTGGRHETAIAFLTDLEEKLEVAQVQLEIYNTLLPHLDDAAEVNFKISALSKRLFTMTELYQEYAVAFDLPILKLLCLHVSEHRDEAMVKQIWNQIFDQIVEENADPLVQAEQVIPNVVPLGRRFYPSESAFPLRIVADLLVRFSLERKEVLPFGWASRILVQCGVPFVEIWDVLHEMYESHVPPFNAQANVQAISSDIAVLLSDWLEEAKRPNSSIGRGEFPVSRIDFAIDQYITELHPDRKETKAMYEAVKRQLRRNW</sequence>
<keyword evidence="3" id="KW-0813">Transport</keyword>
<dbReference type="Pfam" id="PF03177">
    <property type="entry name" value="Nucleoporin_C"/>
    <property type="match status" value="1"/>
</dbReference>
<reference evidence="8 9" key="1">
    <citation type="submission" date="2024-01" db="EMBL/GenBank/DDBJ databases">
        <title>A draft genome for the cacao thread blight pathogen Marasmiellus scandens.</title>
        <authorList>
            <person name="Baruah I.K."/>
            <person name="Leung J."/>
            <person name="Bukari Y."/>
            <person name="Amoako-Attah I."/>
            <person name="Meinhardt L.W."/>
            <person name="Bailey B.A."/>
            <person name="Cohen S.P."/>
        </authorList>
    </citation>
    <scope>NUCLEOTIDE SEQUENCE [LARGE SCALE GENOMIC DNA]</scope>
    <source>
        <strain evidence="8 9">GH-19</strain>
    </source>
</reference>
<dbReference type="Proteomes" id="UP001498398">
    <property type="component" value="Unassembled WGS sequence"/>
</dbReference>
<keyword evidence="4" id="KW-0539">Nucleus</keyword>
<dbReference type="InterPro" id="IPR042538">
    <property type="entry name" value="Nucleoporin_Nup155_C_3"/>
</dbReference>
<evidence type="ECO:0000256" key="1">
    <source>
        <dbReference type="ARBA" id="ARBA00004123"/>
    </source>
</evidence>
<feature type="region of interest" description="Disordered" evidence="5">
    <location>
        <begin position="1"/>
        <end position="21"/>
    </location>
</feature>
<evidence type="ECO:0008006" key="10">
    <source>
        <dbReference type="Google" id="ProtNLM"/>
    </source>
</evidence>
<name>A0ABR1JZ68_9AGAR</name>
<dbReference type="PANTHER" id="PTHR10350:SF6">
    <property type="entry name" value="NUCLEAR PORE COMPLEX PROTEIN NUP155"/>
    <property type="match status" value="1"/>
</dbReference>
<feature type="domain" description="Nucleoporin Nup133/Nup155-like N-terminal" evidence="7">
    <location>
        <begin position="85"/>
        <end position="549"/>
    </location>
</feature>
<dbReference type="SUPFAM" id="SSF69322">
    <property type="entry name" value="Tricorn protease domain 2"/>
    <property type="match status" value="1"/>
</dbReference>
<dbReference type="InterPro" id="IPR004870">
    <property type="entry name" value="Nucleoporin_Nup155"/>
</dbReference>
<dbReference type="Gene3D" id="1.20.58.1780">
    <property type="match status" value="1"/>
</dbReference>
<gene>
    <name evidence="8" type="ORF">VKT23_003317</name>
</gene>
<accession>A0ABR1JZ68</accession>
<evidence type="ECO:0000256" key="4">
    <source>
        <dbReference type="ARBA" id="ARBA00023242"/>
    </source>
</evidence>
<dbReference type="PANTHER" id="PTHR10350">
    <property type="entry name" value="NUCLEAR PORE COMPLEX PROTEIN NUP155"/>
    <property type="match status" value="1"/>
</dbReference>
<comment type="similarity">
    <text evidence="2">Belongs to the non-repetitive/WGA-negative nucleoporin family.</text>
</comment>
<dbReference type="EMBL" id="JBANRG010000003">
    <property type="protein sequence ID" value="KAK7468817.1"/>
    <property type="molecule type" value="Genomic_DNA"/>
</dbReference>
<evidence type="ECO:0000256" key="3">
    <source>
        <dbReference type="ARBA" id="ARBA00022448"/>
    </source>
</evidence>
<dbReference type="Gene3D" id="1.25.40.450">
    <property type="entry name" value="Nucleoporin, helical domain, N-terminal subdomain"/>
    <property type="match status" value="1"/>
</dbReference>
<dbReference type="Gene3D" id="1.20.120.1880">
    <property type="entry name" value="Nucleoporin, helical C-terminal domain"/>
    <property type="match status" value="1"/>
</dbReference>
<keyword evidence="9" id="KW-1185">Reference proteome</keyword>
<comment type="subcellular location">
    <subcellularLocation>
        <location evidence="1">Nucleus</location>
    </subcellularLocation>
</comment>
<feature type="domain" description="Nucleoporin Nup133/Nup155-like C-terminal" evidence="6">
    <location>
        <begin position="653"/>
        <end position="1318"/>
    </location>
</feature>
<dbReference type="InterPro" id="IPR014908">
    <property type="entry name" value="Nucleoporin_Nup133/Nup155_N"/>
</dbReference>
<evidence type="ECO:0000256" key="5">
    <source>
        <dbReference type="SAM" id="MobiDB-lite"/>
    </source>
</evidence>
<evidence type="ECO:0000259" key="7">
    <source>
        <dbReference type="Pfam" id="PF08801"/>
    </source>
</evidence>
<dbReference type="InterPro" id="IPR007187">
    <property type="entry name" value="Nucleoporin_Nup133/Nup155_C"/>
</dbReference>
<feature type="region of interest" description="Disordered" evidence="5">
    <location>
        <begin position="390"/>
        <end position="422"/>
    </location>
</feature>
<dbReference type="Pfam" id="PF08801">
    <property type="entry name" value="Nucleoporin_N"/>
    <property type="match status" value="1"/>
</dbReference>
<comment type="caution">
    <text evidence="8">The sequence shown here is derived from an EMBL/GenBank/DDBJ whole genome shotgun (WGS) entry which is preliminary data.</text>
</comment>
<evidence type="ECO:0000313" key="8">
    <source>
        <dbReference type="EMBL" id="KAK7468817.1"/>
    </source>
</evidence>
<dbReference type="Gene3D" id="1.25.40.440">
    <property type="entry name" value="Nucleoporin, helical domain, central subdomain"/>
    <property type="match status" value="1"/>
</dbReference>
<organism evidence="8 9">
    <name type="scientific">Marasmiellus scandens</name>
    <dbReference type="NCBI Taxonomy" id="2682957"/>
    <lineage>
        <taxon>Eukaryota</taxon>
        <taxon>Fungi</taxon>
        <taxon>Dikarya</taxon>
        <taxon>Basidiomycota</taxon>
        <taxon>Agaricomycotina</taxon>
        <taxon>Agaricomycetes</taxon>
        <taxon>Agaricomycetidae</taxon>
        <taxon>Agaricales</taxon>
        <taxon>Marasmiineae</taxon>
        <taxon>Omphalotaceae</taxon>
        <taxon>Marasmiellus</taxon>
    </lineage>
</organism>
<dbReference type="InterPro" id="IPR042537">
    <property type="entry name" value="Nucleoporin_Nup155_C_2"/>
</dbReference>
<dbReference type="InterPro" id="IPR042533">
    <property type="entry name" value="Nucleoporin_Nup155_C_1"/>
</dbReference>
<evidence type="ECO:0000256" key="2">
    <source>
        <dbReference type="ARBA" id="ARBA00007373"/>
    </source>
</evidence>
<protein>
    <recommendedName>
        <fullName evidence="10">Nucleoporin</fullName>
    </recommendedName>
</protein>
<evidence type="ECO:0000259" key="6">
    <source>
        <dbReference type="Pfam" id="PF03177"/>
    </source>
</evidence>
<evidence type="ECO:0000313" key="9">
    <source>
        <dbReference type="Proteomes" id="UP001498398"/>
    </source>
</evidence>